<dbReference type="GO" id="GO:0016491">
    <property type="term" value="F:oxidoreductase activity"/>
    <property type="evidence" value="ECO:0007669"/>
    <property type="project" value="UniProtKB-KW"/>
</dbReference>
<evidence type="ECO:0000313" key="4">
    <source>
        <dbReference type="Proteomes" id="UP000294599"/>
    </source>
</evidence>
<dbReference type="PANTHER" id="PTHR44196:SF4">
    <property type="entry name" value="SHORT CHAIN DEHYDROGENASE"/>
    <property type="match status" value="1"/>
</dbReference>
<accession>A0A4R3LMQ2</accession>
<evidence type="ECO:0000313" key="3">
    <source>
        <dbReference type="EMBL" id="TCT00769.1"/>
    </source>
</evidence>
<dbReference type="AlphaFoldDB" id="A0A4R3LMQ2"/>
<sequence length="251" mass="25970">MALPVASCPADWPSAAPDLYGRVVVITGASGGLGQAIARQAAAAGAEVVLVGRKVVAMERLYDDIEAAGGKAALYPLNLGGANPDDYAEFAASVVGQCGGIDALVFASAHLRGLCGVERSPVDDWLAALHINLSAPFLMTQACLPHLQARPDAAVVFTVNGPEATSGAYWGGYGVAQAGLAQFASMLHDETDTGAVRVHALDPGPMRTALRQRVWFSEDPSTVPTPDRAARAVTALLGSEGAAWRGRLLRL</sequence>
<keyword evidence="4" id="KW-1185">Reference proteome</keyword>
<dbReference type="Gene3D" id="3.40.50.720">
    <property type="entry name" value="NAD(P)-binding Rossmann-like Domain"/>
    <property type="match status" value="1"/>
</dbReference>
<dbReference type="OrthoDB" id="9790785at2"/>
<comment type="caution">
    <text evidence="3">The sequence shown here is derived from an EMBL/GenBank/DDBJ whole genome shotgun (WGS) entry which is preliminary data.</text>
</comment>
<proteinExistence type="inferred from homology"/>
<dbReference type="Pfam" id="PF00106">
    <property type="entry name" value="adh_short"/>
    <property type="match status" value="1"/>
</dbReference>
<keyword evidence="2" id="KW-0560">Oxidoreductase</keyword>
<dbReference type="InterPro" id="IPR002347">
    <property type="entry name" value="SDR_fam"/>
</dbReference>
<dbReference type="EMBL" id="SMAF01000002">
    <property type="protein sequence ID" value="TCT00769.1"/>
    <property type="molecule type" value="Genomic_DNA"/>
</dbReference>
<comment type="similarity">
    <text evidence="1">Belongs to the short-chain dehydrogenases/reductases (SDR) family.</text>
</comment>
<reference evidence="3 4" key="1">
    <citation type="submission" date="2019-03" db="EMBL/GenBank/DDBJ databases">
        <title>Genomic Encyclopedia of Type Strains, Phase IV (KMG-IV): sequencing the most valuable type-strain genomes for metagenomic binning, comparative biology and taxonomic classification.</title>
        <authorList>
            <person name="Goeker M."/>
        </authorList>
    </citation>
    <scope>NUCLEOTIDE SEQUENCE [LARGE SCALE GENOMIC DNA]</scope>
    <source>
        <strain evidence="3 4">DSM 21944</strain>
    </source>
</reference>
<dbReference type="SUPFAM" id="SSF51735">
    <property type="entry name" value="NAD(P)-binding Rossmann-fold domains"/>
    <property type="match status" value="1"/>
</dbReference>
<dbReference type="RefSeq" id="WP_123522063.1">
    <property type="nucleotide sequence ID" value="NZ_JBHLWF010000013.1"/>
</dbReference>
<name>A0A4R3LMQ2_9GAMM</name>
<protein>
    <submittedName>
        <fullName evidence="3">Short-subunit dehydrogenase</fullName>
    </submittedName>
</protein>
<dbReference type="Proteomes" id="UP000294599">
    <property type="component" value="Unassembled WGS sequence"/>
</dbReference>
<dbReference type="InterPro" id="IPR036291">
    <property type="entry name" value="NAD(P)-bd_dom_sf"/>
</dbReference>
<evidence type="ECO:0000256" key="2">
    <source>
        <dbReference type="ARBA" id="ARBA00023002"/>
    </source>
</evidence>
<evidence type="ECO:0000256" key="1">
    <source>
        <dbReference type="ARBA" id="ARBA00006484"/>
    </source>
</evidence>
<gene>
    <name evidence="3" type="ORF">EDC25_102134</name>
</gene>
<organism evidence="3 4">
    <name type="scientific">Pseudofulvimonas gallinarii</name>
    <dbReference type="NCBI Taxonomy" id="634155"/>
    <lineage>
        <taxon>Bacteria</taxon>
        <taxon>Pseudomonadati</taxon>
        <taxon>Pseudomonadota</taxon>
        <taxon>Gammaproteobacteria</taxon>
        <taxon>Lysobacterales</taxon>
        <taxon>Rhodanobacteraceae</taxon>
        <taxon>Pseudofulvimonas</taxon>
    </lineage>
</organism>
<dbReference type="PRINTS" id="PR00081">
    <property type="entry name" value="GDHRDH"/>
</dbReference>
<dbReference type="GO" id="GO:0016020">
    <property type="term" value="C:membrane"/>
    <property type="evidence" value="ECO:0007669"/>
    <property type="project" value="TreeGrafter"/>
</dbReference>
<dbReference type="PANTHER" id="PTHR44196">
    <property type="entry name" value="DEHYDROGENASE/REDUCTASE SDR FAMILY MEMBER 7B"/>
    <property type="match status" value="1"/>
</dbReference>